<protein>
    <submittedName>
        <fullName evidence="2">Uncharacterized protein</fullName>
    </submittedName>
</protein>
<evidence type="ECO:0000313" key="2">
    <source>
        <dbReference type="EMBL" id="GAA0532813.1"/>
    </source>
</evidence>
<name>A0ABP3N4T9_9ACTN</name>
<dbReference type="Proteomes" id="UP001501576">
    <property type="component" value="Unassembled WGS sequence"/>
</dbReference>
<feature type="compositionally biased region" description="Basic and acidic residues" evidence="1">
    <location>
        <begin position="55"/>
        <end position="64"/>
    </location>
</feature>
<reference evidence="3" key="1">
    <citation type="journal article" date="2019" name="Int. J. Syst. Evol. Microbiol.">
        <title>The Global Catalogue of Microorganisms (GCM) 10K type strain sequencing project: providing services to taxonomists for standard genome sequencing and annotation.</title>
        <authorList>
            <consortium name="The Broad Institute Genomics Platform"/>
            <consortium name="The Broad Institute Genome Sequencing Center for Infectious Disease"/>
            <person name="Wu L."/>
            <person name="Ma J."/>
        </authorList>
    </citation>
    <scope>NUCLEOTIDE SEQUENCE [LARGE SCALE GENOMIC DNA]</scope>
    <source>
        <strain evidence="3">JCM 5052</strain>
    </source>
</reference>
<accession>A0ABP3N4T9</accession>
<organism evidence="2 3">
    <name type="scientific">Streptomyces mordarskii</name>
    <dbReference type="NCBI Taxonomy" id="1226758"/>
    <lineage>
        <taxon>Bacteria</taxon>
        <taxon>Bacillati</taxon>
        <taxon>Actinomycetota</taxon>
        <taxon>Actinomycetes</taxon>
        <taxon>Kitasatosporales</taxon>
        <taxon>Streptomycetaceae</taxon>
        <taxon>Streptomyces</taxon>
    </lineage>
</organism>
<feature type="compositionally biased region" description="Gly residues" evidence="1">
    <location>
        <begin position="27"/>
        <end position="37"/>
    </location>
</feature>
<keyword evidence="3" id="KW-1185">Reference proteome</keyword>
<evidence type="ECO:0000256" key="1">
    <source>
        <dbReference type="SAM" id="MobiDB-lite"/>
    </source>
</evidence>
<gene>
    <name evidence="2" type="ORF">GCM10010390_38730</name>
</gene>
<comment type="caution">
    <text evidence="2">The sequence shown here is derived from an EMBL/GenBank/DDBJ whole genome shotgun (WGS) entry which is preliminary data.</text>
</comment>
<feature type="region of interest" description="Disordered" evidence="1">
    <location>
        <begin position="1"/>
        <end position="107"/>
    </location>
</feature>
<dbReference type="EMBL" id="BAAABZ010000027">
    <property type="protein sequence ID" value="GAA0532813.1"/>
    <property type="molecule type" value="Genomic_DNA"/>
</dbReference>
<evidence type="ECO:0000313" key="3">
    <source>
        <dbReference type="Proteomes" id="UP001501576"/>
    </source>
</evidence>
<proteinExistence type="predicted"/>
<sequence>MEAGDLFQGAGRAAAGQDGRPPFLGQPLGGGLTGTGVGVPDAFGQARGSGDEGEFESRGTEHGEIVAGQRVGDDVPDAGLLMRDEGVADGRGSAAHRGPVDQDQCPW</sequence>
<feature type="compositionally biased region" description="Low complexity" evidence="1">
    <location>
        <begin position="8"/>
        <end position="20"/>
    </location>
</feature>